<gene>
    <name evidence="2" type="ORF">BGE01nite_54820</name>
</gene>
<reference evidence="2 3" key="1">
    <citation type="submission" date="2019-07" db="EMBL/GenBank/DDBJ databases">
        <title>Whole genome shotgun sequence of Brevifollis gellanilyticus NBRC 108608.</title>
        <authorList>
            <person name="Hosoyama A."/>
            <person name="Uohara A."/>
            <person name="Ohji S."/>
            <person name="Ichikawa N."/>
        </authorList>
    </citation>
    <scope>NUCLEOTIDE SEQUENCE [LARGE SCALE GENOMIC DNA]</scope>
    <source>
        <strain evidence="2 3">NBRC 108608</strain>
    </source>
</reference>
<sequence length="220" mass="24490">MNYDIHLTEALPCDVAASTGLPGTAGIARLSLDHQAAKALYLTLCSRRVGCYVVPTIYRETLNIDVLQDLAADWFATHHQAFDSKICNSLSTPMWATFGIKLSEDRFRFVSLDRVDGHVCSGEAQERYFLQWQHDSEFQLTVLDLTLASQEDEWTRIITHLATIEHPSVDIILRLEAKKPANATPPRSSLLARLQATRAAAPSQHPKSGQHQAEEAKEAP</sequence>
<protein>
    <submittedName>
        <fullName evidence="2">Uncharacterized protein</fullName>
    </submittedName>
</protein>
<comment type="caution">
    <text evidence="2">The sequence shown here is derived from an EMBL/GenBank/DDBJ whole genome shotgun (WGS) entry which is preliminary data.</text>
</comment>
<evidence type="ECO:0000256" key="1">
    <source>
        <dbReference type="SAM" id="MobiDB-lite"/>
    </source>
</evidence>
<name>A0A512MIR0_9BACT</name>
<organism evidence="2 3">
    <name type="scientific">Brevifollis gellanilyticus</name>
    <dbReference type="NCBI Taxonomy" id="748831"/>
    <lineage>
        <taxon>Bacteria</taxon>
        <taxon>Pseudomonadati</taxon>
        <taxon>Verrucomicrobiota</taxon>
        <taxon>Verrucomicrobiia</taxon>
        <taxon>Verrucomicrobiales</taxon>
        <taxon>Verrucomicrobiaceae</taxon>
    </lineage>
</organism>
<dbReference type="EMBL" id="BKAG01000075">
    <property type="protein sequence ID" value="GEP46191.1"/>
    <property type="molecule type" value="Genomic_DNA"/>
</dbReference>
<feature type="compositionally biased region" description="Low complexity" evidence="1">
    <location>
        <begin position="187"/>
        <end position="203"/>
    </location>
</feature>
<dbReference type="Proteomes" id="UP000321577">
    <property type="component" value="Unassembled WGS sequence"/>
</dbReference>
<accession>A0A512MIR0</accession>
<evidence type="ECO:0000313" key="3">
    <source>
        <dbReference type="Proteomes" id="UP000321577"/>
    </source>
</evidence>
<proteinExistence type="predicted"/>
<evidence type="ECO:0000313" key="2">
    <source>
        <dbReference type="EMBL" id="GEP46191.1"/>
    </source>
</evidence>
<keyword evidence="3" id="KW-1185">Reference proteome</keyword>
<feature type="region of interest" description="Disordered" evidence="1">
    <location>
        <begin position="181"/>
        <end position="220"/>
    </location>
</feature>
<dbReference type="AlphaFoldDB" id="A0A512MIR0"/>